<sequence>MYMEKLKSLLPVFILLLSTVFVSPASAANKLQVHLINVGQGDSTILFSMEGIAMEVMLQQGLKDMETRHDYRAWED</sequence>
<dbReference type="Proteomes" id="UP001465426">
    <property type="component" value="Unassembled WGS sequence"/>
</dbReference>
<proteinExistence type="predicted"/>
<evidence type="ECO:0000313" key="3">
    <source>
        <dbReference type="Proteomes" id="UP001465426"/>
    </source>
</evidence>
<keyword evidence="3" id="KW-1185">Reference proteome</keyword>
<gene>
    <name evidence="2" type="ORF">WMO63_14075</name>
</gene>
<reference evidence="2 3" key="1">
    <citation type="submission" date="2024-03" db="EMBL/GenBank/DDBJ databases">
        <title>Human intestinal bacterial collection.</title>
        <authorList>
            <person name="Pauvert C."/>
            <person name="Hitch T.C.A."/>
            <person name="Clavel T."/>
        </authorList>
    </citation>
    <scope>NUCLEOTIDE SEQUENCE [LARGE SCALE GENOMIC DNA]</scope>
    <source>
        <strain evidence="2 3">CLA-SR-H024</strain>
    </source>
</reference>
<name>A0ABV1F094_9BACI</name>
<protein>
    <submittedName>
        <fullName evidence="2">Uncharacterized protein</fullName>
    </submittedName>
</protein>
<organism evidence="2 3">
    <name type="scientific">Niallia hominis</name>
    <dbReference type="NCBI Taxonomy" id="3133173"/>
    <lineage>
        <taxon>Bacteria</taxon>
        <taxon>Bacillati</taxon>
        <taxon>Bacillota</taxon>
        <taxon>Bacilli</taxon>
        <taxon>Bacillales</taxon>
        <taxon>Bacillaceae</taxon>
        <taxon>Niallia</taxon>
    </lineage>
</organism>
<evidence type="ECO:0000256" key="1">
    <source>
        <dbReference type="SAM" id="SignalP"/>
    </source>
</evidence>
<dbReference type="EMBL" id="JBBMFN010000034">
    <property type="protein sequence ID" value="MEQ2466784.1"/>
    <property type="molecule type" value="Genomic_DNA"/>
</dbReference>
<evidence type="ECO:0000313" key="2">
    <source>
        <dbReference type="EMBL" id="MEQ2466784.1"/>
    </source>
</evidence>
<keyword evidence="1" id="KW-0732">Signal</keyword>
<comment type="caution">
    <text evidence="2">The sequence shown here is derived from an EMBL/GenBank/DDBJ whole genome shotgun (WGS) entry which is preliminary data.</text>
</comment>
<feature type="signal peptide" evidence="1">
    <location>
        <begin position="1"/>
        <end position="27"/>
    </location>
</feature>
<dbReference type="RefSeq" id="WP_349204984.1">
    <property type="nucleotide sequence ID" value="NZ_JBBMFN010000034.1"/>
</dbReference>
<accession>A0ABV1F094</accession>
<feature type="chain" id="PRO_5047025556" evidence="1">
    <location>
        <begin position="28"/>
        <end position="76"/>
    </location>
</feature>